<dbReference type="SUPFAM" id="SSF57997">
    <property type="entry name" value="Tropomyosin"/>
    <property type="match status" value="1"/>
</dbReference>
<accession>A0A8U1F3F1</accession>
<keyword evidence="1" id="KW-0175">Coiled coil</keyword>
<evidence type="ECO:0000256" key="1">
    <source>
        <dbReference type="SAM" id="Coils"/>
    </source>
</evidence>
<protein>
    <submittedName>
        <fullName evidence="3">Coiled-coil domain-containing protein 157-like</fullName>
    </submittedName>
</protein>
<gene>
    <name evidence="3" type="primary">LOC120062844</name>
</gene>
<sequence>MSLEDSNSKLKAEISLQQERLHKLECERDKLHQEVKALQVEEEARNKLEEKTQKPEAQLSSTQLLLDKENSKYQNACHQQESLQAKQMSLLERVDALDQECEELQGQLGETEDTQTGLQDRLTHISEEKDQLKTQLTQEQVHYYQTDVTQRNIKHNEMFHVKLLGSCRDRCKSVRLQRPHEDEGCPMAGIV</sequence>
<dbReference type="Proteomes" id="UP000808372">
    <property type="component" value="Chromosome 18"/>
</dbReference>
<dbReference type="PANTHER" id="PTHR43696:SF9">
    <property type="entry name" value="COILED-COIL DOMAIN-CONTAINING PROTEIN 157"/>
    <property type="match status" value="1"/>
</dbReference>
<evidence type="ECO:0000313" key="3">
    <source>
        <dbReference type="RefSeq" id="XP_038868843.1"/>
    </source>
</evidence>
<proteinExistence type="predicted"/>
<feature type="coiled-coil region" evidence="1">
    <location>
        <begin position="80"/>
        <end position="114"/>
    </location>
</feature>
<dbReference type="InterPro" id="IPR029681">
    <property type="entry name" value="CCDC157"/>
</dbReference>
<keyword evidence="2" id="KW-1185">Reference proteome</keyword>
<organism evidence="2 3">
    <name type="scientific">Salvelinus namaycush</name>
    <name type="common">Lake trout</name>
    <name type="synonym">Salmo namaycush</name>
    <dbReference type="NCBI Taxonomy" id="8040"/>
    <lineage>
        <taxon>Eukaryota</taxon>
        <taxon>Metazoa</taxon>
        <taxon>Chordata</taxon>
        <taxon>Craniata</taxon>
        <taxon>Vertebrata</taxon>
        <taxon>Euteleostomi</taxon>
        <taxon>Actinopterygii</taxon>
        <taxon>Neopterygii</taxon>
        <taxon>Teleostei</taxon>
        <taxon>Protacanthopterygii</taxon>
        <taxon>Salmoniformes</taxon>
        <taxon>Salmonidae</taxon>
        <taxon>Salmoninae</taxon>
        <taxon>Salvelinus</taxon>
    </lineage>
</organism>
<reference evidence="3" key="1">
    <citation type="submission" date="2025-08" db="UniProtKB">
        <authorList>
            <consortium name="RefSeq"/>
        </authorList>
    </citation>
    <scope>IDENTIFICATION</scope>
    <source>
        <tissue evidence="3">White muscle</tissue>
    </source>
</reference>
<dbReference type="PANTHER" id="PTHR43696">
    <property type="entry name" value="COILED-COIL DOMAIN-CONTAINING PROTEIN 157"/>
    <property type="match status" value="1"/>
</dbReference>
<dbReference type="GeneID" id="120062844"/>
<dbReference type="AlphaFoldDB" id="A0A8U1F3F1"/>
<evidence type="ECO:0000313" key="2">
    <source>
        <dbReference type="Proteomes" id="UP000808372"/>
    </source>
</evidence>
<dbReference type="RefSeq" id="XP_038868843.1">
    <property type="nucleotide sequence ID" value="XM_039012915.1"/>
</dbReference>
<dbReference type="KEGG" id="snh:120062844"/>
<name>A0A8U1F3F1_SALNM</name>
<feature type="coiled-coil region" evidence="1">
    <location>
        <begin position="7"/>
        <end position="51"/>
    </location>
</feature>